<feature type="compositionally biased region" description="Low complexity" evidence="5">
    <location>
        <begin position="451"/>
        <end position="463"/>
    </location>
</feature>
<name>E3NPV8_CAERE</name>
<keyword evidence="2 4" id="KW-0863">Zinc-finger</keyword>
<dbReference type="GO" id="GO:0000423">
    <property type="term" value="P:mitophagy"/>
    <property type="evidence" value="ECO:0007669"/>
    <property type="project" value="TreeGrafter"/>
</dbReference>
<sequence>MASACASRLTSVIRTTSVRGFHDRSSVPRVVDDREKSTAKYTDAGYTFRYHQQGVDPLPRIPDCKVPVARPNYKVRDQWSDEAARFGQNDYIDLLGDGSVHPAQLQYHTPTWLRGFPGQHKANELIKLIHYRNLYDSKLKQNSPKRWHELRKRIKYLMMQHNYNKQMAATSSAPHQMQVRVTFYTSHNPQSVLMILKNDQALEQITEKARELFNSADYRLFYGDVNGPIYEFTDSEQVMSKIRITTFSRTPQLFVRLESGSTCSSSNKKSSKGDRESKSSAALKRIEQNQELTLKNIEKLQNEIERVSVLQTLADLNSMEPKRAPVAAEKVNRPFPPVKHSASCDACLGDIVGHRYKCLECADYDLCEKCEKNSVHFEHAMVRIVHPNKTKIPAYVTNNSPNNVFPSYMQRPCLPFLSGAELRAVDSNVWKGASRTTRSTETSVFPPVVPTPVQAPTSTPAAAPVTGPEARFFNDETCAALINSASILKDTFSTLSKSFMDLADGAQANMEKKIIERSTMEAGVKKVEEKVDNLKRHCEEKCFGSNSQDAEKSEDSSKKSSESSSGPKIKKAKKKTVYKRTSEKLVASTLAAAAEEQSKSREEAKKRAEASTAELQRKLAELNLKPIPKDDLVTTPIPFPPSPATSNSLEALMRAILSTSQTRVAEPVVTPTAPNQPIPSAPAPISFTPVVPAPIVIEPVVPTAPIVETLIVPPLPTAVPMPGEDVHQPTSPISIHSSFENISSDFESLSPSWQYQEMELPQHQENVEDDLLEFSDVVETPEENIPEPSQPSSVSVYDSETEKTFDRLLEMGFDYNVVVNAVKTNGSDLQKCLIDLLQ</sequence>
<reference evidence="8" key="1">
    <citation type="submission" date="2007-07" db="EMBL/GenBank/DDBJ databases">
        <title>PCAP assembly of the Caenorhabditis remanei genome.</title>
        <authorList>
            <consortium name="The Caenorhabditis remanei Sequencing Consortium"/>
            <person name="Wilson R.K."/>
        </authorList>
    </citation>
    <scope>NUCLEOTIDE SEQUENCE [LARGE SCALE GENOMIC DNA]</scope>
    <source>
        <strain evidence="8">PB4641</strain>
    </source>
</reference>
<evidence type="ECO:0000256" key="2">
    <source>
        <dbReference type="ARBA" id="ARBA00022771"/>
    </source>
</evidence>
<gene>
    <name evidence="8" type="ORF">CRE_09910</name>
</gene>
<evidence type="ECO:0000256" key="3">
    <source>
        <dbReference type="ARBA" id="ARBA00022833"/>
    </source>
</evidence>
<dbReference type="SUPFAM" id="SSF46934">
    <property type="entry name" value="UBA-like"/>
    <property type="match status" value="1"/>
</dbReference>
<dbReference type="InterPro" id="IPR015940">
    <property type="entry name" value="UBA"/>
</dbReference>
<dbReference type="Proteomes" id="UP000008281">
    <property type="component" value="Unassembled WGS sequence"/>
</dbReference>
<dbReference type="PANTHER" id="PTHR15090">
    <property type="entry name" value="SEQUESTOSOME 1-RELATED"/>
    <property type="match status" value="1"/>
</dbReference>
<evidence type="ECO:0000256" key="5">
    <source>
        <dbReference type="SAM" id="MobiDB-lite"/>
    </source>
</evidence>
<feature type="region of interest" description="Disordered" evidence="5">
    <location>
        <begin position="441"/>
        <end position="463"/>
    </location>
</feature>
<dbReference type="AlphaFoldDB" id="E3NPV8"/>
<dbReference type="GO" id="GO:0003735">
    <property type="term" value="F:structural constituent of ribosome"/>
    <property type="evidence" value="ECO:0007669"/>
    <property type="project" value="InterPro"/>
</dbReference>
<feature type="compositionally biased region" description="Basic and acidic residues" evidence="5">
    <location>
        <begin position="596"/>
        <end position="612"/>
    </location>
</feature>
<dbReference type="GO" id="GO:0008270">
    <property type="term" value="F:zinc ion binding"/>
    <property type="evidence" value="ECO:0007669"/>
    <property type="project" value="UniProtKB-KW"/>
</dbReference>
<dbReference type="PANTHER" id="PTHR15090:SF6">
    <property type="entry name" value="ZZ-TYPE DOMAIN-CONTAINING PROTEIN"/>
    <property type="match status" value="1"/>
</dbReference>
<dbReference type="PROSITE" id="PS50030">
    <property type="entry name" value="UBA"/>
    <property type="match status" value="1"/>
</dbReference>
<dbReference type="InterPro" id="IPR052260">
    <property type="entry name" value="Autophagy_Rcpt_SigReg"/>
</dbReference>
<proteinExistence type="predicted"/>
<keyword evidence="1" id="KW-0479">Metal-binding</keyword>
<keyword evidence="3" id="KW-0862">Zinc</keyword>
<dbReference type="Pfam" id="PF10244">
    <property type="entry name" value="MRP-L51"/>
    <property type="match status" value="1"/>
</dbReference>
<dbReference type="SMART" id="SM00291">
    <property type="entry name" value="ZnF_ZZ"/>
    <property type="match status" value="1"/>
</dbReference>
<evidence type="ECO:0000313" key="9">
    <source>
        <dbReference type="Proteomes" id="UP000008281"/>
    </source>
</evidence>
<dbReference type="CDD" id="cd02340">
    <property type="entry name" value="ZZ_NBR1_like"/>
    <property type="match status" value="1"/>
</dbReference>
<organism evidence="9">
    <name type="scientific">Caenorhabditis remanei</name>
    <name type="common">Caenorhabditis vulgaris</name>
    <dbReference type="NCBI Taxonomy" id="31234"/>
    <lineage>
        <taxon>Eukaryota</taxon>
        <taxon>Metazoa</taxon>
        <taxon>Ecdysozoa</taxon>
        <taxon>Nematoda</taxon>
        <taxon>Chromadorea</taxon>
        <taxon>Rhabditida</taxon>
        <taxon>Rhabditina</taxon>
        <taxon>Rhabditomorpha</taxon>
        <taxon>Rhabditoidea</taxon>
        <taxon>Rhabditidae</taxon>
        <taxon>Peloderinae</taxon>
        <taxon>Caenorhabditis</taxon>
    </lineage>
</organism>
<evidence type="ECO:0000313" key="8">
    <source>
        <dbReference type="EMBL" id="EFO83345.1"/>
    </source>
</evidence>
<keyword evidence="9" id="KW-1185">Reference proteome</keyword>
<evidence type="ECO:0000259" key="6">
    <source>
        <dbReference type="PROSITE" id="PS50030"/>
    </source>
</evidence>
<dbReference type="OMA" id="AYNDETE"/>
<dbReference type="GO" id="GO:0070530">
    <property type="term" value="F:K63-linked polyubiquitin modification-dependent protein binding"/>
    <property type="evidence" value="ECO:0007669"/>
    <property type="project" value="TreeGrafter"/>
</dbReference>
<dbReference type="GO" id="GO:0007032">
    <property type="term" value="P:endosome organization"/>
    <property type="evidence" value="ECO:0007669"/>
    <property type="project" value="TreeGrafter"/>
</dbReference>
<feature type="domain" description="ZZ-type" evidence="7">
    <location>
        <begin position="339"/>
        <end position="389"/>
    </location>
</feature>
<evidence type="ECO:0000256" key="1">
    <source>
        <dbReference type="ARBA" id="ARBA00022723"/>
    </source>
</evidence>
<evidence type="ECO:0000256" key="4">
    <source>
        <dbReference type="PROSITE-ProRule" id="PRU00228"/>
    </source>
</evidence>
<dbReference type="InterPro" id="IPR019373">
    <property type="entry name" value="Ribosomal_mL51"/>
</dbReference>
<feature type="compositionally biased region" description="Basic and acidic residues" evidence="5">
    <location>
        <begin position="549"/>
        <end position="561"/>
    </location>
</feature>
<dbReference type="STRING" id="31234.E3NPV8"/>
<dbReference type="Gene3D" id="3.30.60.90">
    <property type="match status" value="1"/>
</dbReference>
<dbReference type="PROSITE" id="PS01357">
    <property type="entry name" value="ZF_ZZ_1"/>
    <property type="match status" value="1"/>
</dbReference>
<dbReference type="EMBL" id="DS269426">
    <property type="protein sequence ID" value="EFO83345.1"/>
    <property type="molecule type" value="Genomic_DNA"/>
</dbReference>
<evidence type="ECO:0000259" key="7">
    <source>
        <dbReference type="PROSITE" id="PS50135"/>
    </source>
</evidence>
<dbReference type="eggNOG" id="KOG4582">
    <property type="taxonomic scope" value="Eukaryota"/>
</dbReference>
<dbReference type="OrthoDB" id="2122982at2759"/>
<dbReference type="GO" id="GO:0005080">
    <property type="term" value="F:protein kinase C binding"/>
    <property type="evidence" value="ECO:0007669"/>
    <property type="project" value="TreeGrafter"/>
</dbReference>
<feature type="region of interest" description="Disordered" evidence="5">
    <location>
        <begin position="261"/>
        <end position="281"/>
    </location>
</feature>
<protein>
    <submittedName>
        <fullName evidence="8">Uncharacterized protein</fullName>
    </submittedName>
</protein>
<dbReference type="eggNOG" id="KOG4045">
    <property type="taxonomic scope" value="Eukaryota"/>
</dbReference>
<feature type="region of interest" description="Disordered" evidence="5">
    <location>
        <begin position="591"/>
        <end position="612"/>
    </location>
</feature>
<feature type="region of interest" description="Disordered" evidence="5">
    <location>
        <begin position="544"/>
        <end position="575"/>
    </location>
</feature>
<dbReference type="GO" id="GO:0035973">
    <property type="term" value="P:aggrephagy"/>
    <property type="evidence" value="ECO:0007669"/>
    <property type="project" value="TreeGrafter"/>
</dbReference>
<dbReference type="FunFam" id="3.30.60.90:FF:000016">
    <property type="entry name" value="Refractory to sigma P"/>
    <property type="match status" value="1"/>
</dbReference>
<feature type="domain" description="UBA" evidence="6">
    <location>
        <begin position="799"/>
        <end position="838"/>
    </location>
</feature>
<dbReference type="InterPro" id="IPR000433">
    <property type="entry name" value="Znf_ZZ"/>
</dbReference>
<dbReference type="InterPro" id="IPR043145">
    <property type="entry name" value="Znf_ZZ_sf"/>
</dbReference>
<dbReference type="GO" id="GO:0016235">
    <property type="term" value="C:aggresome"/>
    <property type="evidence" value="ECO:0007669"/>
    <property type="project" value="TreeGrafter"/>
</dbReference>
<dbReference type="Pfam" id="PF00569">
    <property type="entry name" value="ZZ"/>
    <property type="match status" value="1"/>
</dbReference>
<feature type="compositionally biased region" description="Basic and acidic residues" evidence="5">
    <location>
        <begin position="271"/>
        <end position="281"/>
    </location>
</feature>
<dbReference type="InterPro" id="IPR009060">
    <property type="entry name" value="UBA-like_sf"/>
</dbReference>
<accession>E3NPV8</accession>
<dbReference type="SMART" id="SM00165">
    <property type="entry name" value="UBA"/>
    <property type="match status" value="1"/>
</dbReference>
<dbReference type="SUPFAM" id="SSF57850">
    <property type="entry name" value="RING/U-box"/>
    <property type="match status" value="1"/>
</dbReference>
<dbReference type="PROSITE" id="PS50135">
    <property type="entry name" value="ZF_ZZ_2"/>
    <property type="match status" value="1"/>
</dbReference>
<dbReference type="HOGENOM" id="CLU_400222_0_0_1"/>
<dbReference type="FunCoup" id="E3NPV8">
    <property type="interactions" value="1465"/>
</dbReference>
<dbReference type="GO" id="GO:0044753">
    <property type="term" value="C:amphisome"/>
    <property type="evidence" value="ECO:0007669"/>
    <property type="project" value="TreeGrafter"/>
</dbReference>
<dbReference type="InParanoid" id="E3NPV8"/>